<name>A0A7S4HWU5_9STRA</name>
<feature type="active site" description="For sulfotransferase activity" evidence="3">
    <location>
        <position position="66"/>
    </location>
</feature>
<keyword evidence="2" id="KW-0325">Glycoprotein</keyword>
<dbReference type="GO" id="GO:0008146">
    <property type="term" value="F:sulfotransferase activity"/>
    <property type="evidence" value="ECO:0007669"/>
    <property type="project" value="InterPro"/>
</dbReference>
<dbReference type="InterPro" id="IPR000863">
    <property type="entry name" value="Sulfotransferase_dom"/>
</dbReference>
<proteinExistence type="predicted"/>
<accession>A0A7S4HWU5</accession>
<feature type="binding site" evidence="4">
    <location>
        <position position="163"/>
    </location>
    <ligand>
        <name>3'-phosphoadenylyl sulfate</name>
        <dbReference type="ChEBI" id="CHEBI:58339"/>
    </ligand>
</feature>
<evidence type="ECO:0000256" key="4">
    <source>
        <dbReference type="PIRSR" id="PIRSR637359-2"/>
    </source>
</evidence>
<protein>
    <recommendedName>
        <fullName evidence="5">Sulfotransferase domain-containing protein</fullName>
    </recommendedName>
</protein>
<dbReference type="Pfam" id="PF00685">
    <property type="entry name" value="Sulfotransfer_1"/>
    <property type="match status" value="1"/>
</dbReference>
<evidence type="ECO:0000313" key="6">
    <source>
        <dbReference type="EMBL" id="CAE2211467.1"/>
    </source>
</evidence>
<evidence type="ECO:0000256" key="1">
    <source>
        <dbReference type="ARBA" id="ARBA00022679"/>
    </source>
</evidence>
<dbReference type="SUPFAM" id="SSF52540">
    <property type="entry name" value="P-loop containing nucleoside triphosphate hydrolases"/>
    <property type="match status" value="1"/>
</dbReference>
<sequence length="364" mass="41354">MRKRQRDVAATAIACLLVASAISSIIQANHTISAEQRNGIDDMRKPSARDVPKLTLPNVLLIGAQKGGSSALAAWLFDQGACRPKAFPGEPKSRSKEVHFFSNEQRYAKGIRFYARRFEHCGGKPLAMDATPNYLPYADRVKNVYDMAGGEQGDHLKIIMILREPVARELSLYNHKAKFYREDNVARISFWGDVVKKDGQLMTFGQFMARTVLRGVDPTTGTCKQPFHSYWWCFSLYSRPLRQWLDLFDNNQLLLLSYEELVRDEVMFRWRVQSFLGMNSTHALSRRIEPANTQNSKHKLSLPPCQIQSKLSTAFEKANEDLYELLSTKIEPSMEQHPFPKFVLSNCTAGKSIIKSGTAEEILL</sequence>
<dbReference type="PANTHER" id="PTHR10605">
    <property type="entry name" value="HEPARAN SULFATE SULFOTRANSFERASE"/>
    <property type="match status" value="1"/>
</dbReference>
<evidence type="ECO:0000256" key="3">
    <source>
        <dbReference type="PIRSR" id="PIRSR637359-1"/>
    </source>
</evidence>
<reference evidence="6" key="1">
    <citation type="submission" date="2021-01" db="EMBL/GenBank/DDBJ databases">
        <authorList>
            <person name="Corre E."/>
            <person name="Pelletier E."/>
            <person name="Niang G."/>
            <person name="Scheremetjew M."/>
            <person name="Finn R."/>
            <person name="Kale V."/>
            <person name="Holt S."/>
            <person name="Cochrane G."/>
            <person name="Meng A."/>
            <person name="Brown T."/>
            <person name="Cohen L."/>
        </authorList>
    </citation>
    <scope>NUCLEOTIDE SEQUENCE</scope>
    <source>
        <strain evidence="6">Isolate 1302-5</strain>
    </source>
</reference>
<evidence type="ECO:0000256" key="2">
    <source>
        <dbReference type="ARBA" id="ARBA00023180"/>
    </source>
</evidence>
<feature type="domain" description="Sulfotransferase" evidence="5">
    <location>
        <begin position="57"/>
        <end position="313"/>
    </location>
</feature>
<dbReference type="Gene3D" id="3.40.50.300">
    <property type="entry name" value="P-loop containing nucleotide triphosphate hydrolases"/>
    <property type="match status" value="1"/>
</dbReference>
<feature type="binding site" evidence="4">
    <location>
        <position position="171"/>
    </location>
    <ligand>
        <name>3'-phosphoadenylyl sulfate</name>
        <dbReference type="ChEBI" id="CHEBI:58339"/>
    </ligand>
</feature>
<dbReference type="InterPro" id="IPR027417">
    <property type="entry name" value="P-loop_NTPase"/>
</dbReference>
<keyword evidence="1" id="KW-0808">Transferase</keyword>
<dbReference type="PANTHER" id="PTHR10605:SF56">
    <property type="entry name" value="BIFUNCTIONAL HEPARAN SULFATE N-DEACETYLASE_N-SULFOTRANSFERASE"/>
    <property type="match status" value="1"/>
</dbReference>
<evidence type="ECO:0000259" key="5">
    <source>
        <dbReference type="Pfam" id="PF00685"/>
    </source>
</evidence>
<dbReference type="EMBL" id="HBKQ01007032">
    <property type="protein sequence ID" value="CAE2211467.1"/>
    <property type="molecule type" value="Transcribed_RNA"/>
</dbReference>
<dbReference type="InterPro" id="IPR037359">
    <property type="entry name" value="NST/OST"/>
</dbReference>
<gene>
    <name evidence="6" type="ORF">OAUR00152_LOCUS4702</name>
</gene>
<organism evidence="6">
    <name type="scientific">Odontella aurita</name>
    <dbReference type="NCBI Taxonomy" id="265563"/>
    <lineage>
        <taxon>Eukaryota</taxon>
        <taxon>Sar</taxon>
        <taxon>Stramenopiles</taxon>
        <taxon>Ochrophyta</taxon>
        <taxon>Bacillariophyta</taxon>
        <taxon>Mediophyceae</taxon>
        <taxon>Biddulphiophycidae</taxon>
        <taxon>Eupodiscales</taxon>
        <taxon>Odontellaceae</taxon>
        <taxon>Odontella</taxon>
    </lineage>
</organism>
<dbReference type="AlphaFoldDB" id="A0A7S4HWU5"/>